<dbReference type="InterPro" id="IPR036047">
    <property type="entry name" value="F-box-like_dom_sf"/>
</dbReference>
<sequence length="143" mass="16305">MFWDLADKEENTTLPSFEFCNCYKVANLTETILNPKPHKEVGRTRQSEATYLPVDLVSDILLRLPAKSAAKFRCVSKVWSSITTQPSFITSFTARSIPHLLILSEKKGKLFGFSIPQNQNLDSKPQQQAEIYAMTYPENRSLF</sequence>
<proteinExistence type="predicted"/>
<feature type="domain" description="F-box" evidence="1">
    <location>
        <begin position="52"/>
        <end position="91"/>
    </location>
</feature>
<organism evidence="2 3">
    <name type="scientific">Brassica oleracea var. oleracea</name>
    <dbReference type="NCBI Taxonomy" id="109376"/>
    <lineage>
        <taxon>Eukaryota</taxon>
        <taxon>Viridiplantae</taxon>
        <taxon>Streptophyta</taxon>
        <taxon>Embryophyta</taxon>
        <taxon>Tracheophyta</taxon>
        <taxon>Spermatophyta</taxon>
        <taxon>Magnoliopsida</taxon>
        <taxon>eudicotyledons</taxon>
        <taxon>Gunneridae</taxon>
        <taxon>Pentapetalae</taxon>
        <taxon>rosids</taxon>
        <taxon>malvids</taxon>
        <taxon>Brassicales</taxon>
        <taxon>Brassicaceae</taxon>
        <taxon>Brassiceae</taxon>
        <taxon>Brassica</taxon>
    </lineage>
</organism>
<evidence type="ECO:0000313" key="2">
    <source>
        <dbReference type="EnsemblPlants" id="Bo5g034400.1"/>
    </source>
</evidence>
<reference evidence="2" key="2">
    <citation type="submission" date="2015-03" db="UniProtKB">
        <authorList>
            <consortium name="EnsemblPlants"/>
        </authorList>
    </citation>
    <scope>IDENTIFICATION</scope>
</reference>
<dbReference type="PANTHER" id="PTHR31111">
    <property type="entry name" value="BNAA05G37150D PROTEIN-RELATED"/>
    <property type="match status" value="1"/>
</dbReference>
<reference evidence="2 3" key="1">
    <citation type="journal article" date="2014" name="Genome Biol.">
        <title>Transcriptome and methylome profiling reveals relics of genome dominance in the mesopolyploid Brassica oleracea.</title>
        <authorList>
            <person name="Parkin I.A."/>
            <person name="Koh C."/>
            <person name="Tang H."/>
            <person name="Robinson S.J."/>
            <person name="Kagale S."/>
            <person name="Clarke W.E."/>
            <person name="Town C.D."/>
            <person name="Nixon J."/>
            <person name="Krishnakumar V."/>
            <person name="Bidwell S.L."/>
            <person name="Denoeud F."/>
            <person name="Belcram H."/>
            <person name="Links M.G."/>
            <person name="Just J."/>
            <person name="Clarke C."/>
            <person name="Bender T."/>
            <person name="Huebert T."/>
            <person name="Mason A.S."/>
            <person name="Pires J.C."/>
            <person name="Barker G."/>
            <person name="Moore J."/>
            <person name="Walley P.G."/>
            <person name="Manoli S."/>
            <person name="Batley J."/>
            <person name="Edwards D."/>
            <person name="Nelson M.N."/>
            <person name="Wang X."/>
            <person name="Paterson A.H."/>
            <person name="King G."/>
            <person name="Bancroft I."/>
            <person name="Chalhoub B."/>
            <person name="Sharpe A.G."/>
        </authorList>
    </citation>
    <scope>NUCLEOTIDE SEQUENCE</scope>
    <source>
        <strain evidence="2 3">cv. TO1000</strain>
    </source>
</reference>
<dbReference type="Pfam" id="PF00646">
    <property type="entry name" value="F-box"/>
    <property type="match status" value="1"/>
</dbReference>
<dbReference type="EnsemblPlants" id="Bo5g034400.1">
    <property type="protein sequence ID" value="Bo5g034400.1"/>
    <property type="gene ID" value="Bo5g034400"/>
</dbReference>
<dbReference type="STRING" id="109376.A0A0D3CC34"/>
<protein>
    <recommendedName>
        <fullName evidence="1">F-box domain-containing protein</fullName>
    </recommendedName>
</protein>
<dbReference type="SMART" id="SM00256">
    <property type="entry name" value="FBOX"/>
    <property type="match status" value="1"/>
</dbReference>
<dbReference type="InterPro" id="IPR001810">
    <property type="entry name" value="F-box_dom"/>
</dbReference>
<accession>A0A0D3CC34</accession>
<evidence type="ECO:0000259" key="1">
    <source>
        <dbReference type="SMART" id="SM00256"/>
    </source>
</evidence>
<dbReference type="CDD" id="cd22157">
    <property type="entry name" value="F-box_AtFBW1-like"/>
    <property type="match status" value="1"/>
</dbReference>
<dbReference type="SMR" id="A0A0D3CC34"/>
<dbReference type="SUPFAM" id="SSF81383">
    <property type="entry name" value="F-box domain"/>
    <property type="match status" value="1"/>
</dbReference>
<name>A0A0D3CC34_BRAOL</name>
<dbReference type="PANTHER" id="PTHR31111:SF138">
    <property type="entry name" value="F-BOX ASSOCIATED DOMAIN-CONTAINING PROTEIN"/>
    <property type="match status" value="1"/>
</dbReference>
<dbReference type="Proteomes" id="UP000032141">
    <property type="component" value="Chromosome C5"/>
</dbReference>
<dbReference type="Gramene" id="Bo5g034400.1">
    <property type="protein sequence ID" value="Bo5g034400.1"/>
    <property type="gene ID" value="Bo5g034400"/>
</dbReference>
<dbReference type="AlphaFoldDB" id="A0A0D3CC34"/>
<dbReference type="HOGENOM" id="CLU_1808889_0_0_1"/>
<keyword evidence="3" id="KW-1185">Reference proteome</keyword>
<evidence type="ECO:0000313" key="3">
    <source>
        <dbReference type="Proteomes" id="UP000032141"/>
    </source>
</evidence>